<dbReference type="PROSITE" id="PS50114">
    <property type="entry name" value="GATA_ZN_FINGER_2"/>
    <property type="match status" value="1"/>
</dbReference>
<feature type="compositionally biased region" description="Polar residues" evidence="10">
    <location>
        <begin position="343"/>
        <end position="358"/>
    </location>
</feature>
<dbReference type="Gene3D" id="3.30.50.10">
    <property type="entry name" value="Erythroid Transcription Factor GATA-1, subunit A"/>
    <property type="match status" value="1"/>
</dbReference>
<dbReference type="PANTHER" id="PTHR45658">
    <property type="entry name" value="GATA TRANSCRIPTION FACTOR"/>
    <property type="match status" value="1"/>
</dbReference>
<dbReference type="GO" id="GO:0005634">
    <property type="term" value="C:nucleus"/>
    <property type="evidence" value="ECO:0007669"/>
    <property type="project" value="UniProtKB-SubCell"/>
</dbReference>
<evidence type="ECO:0000256" key="6">
    <source>
        <dbReference type="ARBA" id="ARBA00023159"/>
    </source>
</evidence>
<dbReference type="SUPFAM" id="SSF57716">
    <property type="entry name" value="Glucocorticoid receptor-like (DNA-binding domain)"/>
    <property type="match status" value="1"/>
</dbReference>
<evidence type="ECO:0000256" key="3">
    <source>
        <dbReference type="ARBA" id="ARBA00022723"/>
    </source>
</evidence>
<feature type="region of interest" description="Disordered" evidence="10">
    <location>
        <begin position="155"/>
        <end position="216"/>
    </location>
</feature>
<dbReference type="InterPro" id="IPR051140">
    <property type="entry name" value="GATA_TF"/>
</dbReference>
<dbReference type="GO" id="GO:0045893">
    <property type="term" value="P:positive regulation of DNA-templated transcription"/>
    <property type="evidence" value="ECO:0007669"/>
    <property type="project" value="InterPro"/>
</dbReference>
<keyword evidence="5" id="KW-0862">Zinc</keyword>
<keyword evidence="7 8" id="KW-0539">Nucleus</keyword>
<dbReference type="OrthoDB" id="2162994at2759"/>
<dbReference type="PANTHER" id="PTHR45658:SF102">
    <property type="entry name" value="GATA TRANSCRIPTION FACTOR 29"/>
    <property type="match status" value="1"/>
</dbReference>
<keyword evidence="3" id="KW-0479">Metal-binding</keyword>
<reference evidence="12" key="1">
    <citation type="submission" date="2021-01" db="EMBL/GenBank/DDBJ databases">
        <title>Adiantum capillus-veneris genome.</title>
        <authorList>
            <person name="Fang Y."/>
            <person name="Liao Q."/>
        </authorList>
    </citation>
    <scope>NUCLEOTIDE SEQUENCE</scope>
    <source>
        <strain evidence="12">H3</strain>
        <tissue evidence="12">Leaf</tissue>
    </source>
</reference>
<comment type="subcellular location">
    <subcellularLocation>
        <location evidence="1 8">Nucleus</location>
    </subcellularLocation>
</comment>
<feature type="domain" description="GATA-type" evidence="11">
    <location>
        <begin position="247"/>
        <end position="283"/>
    </location>
</feature>
<feature type="compositionally biased region" description="Basic and acidic residues" evidence="10">
    <location>
        <begin position="242"/>
        <end position="252"/>
    </location>
</feature>
<dbReference type="FunFam" id="3.30.50.10:FF:000018">
    <property type="entry name" value="GATA transcription factor"/>
    <property type="match status" value="1"/>
</dbReference>
<evidence type="ECO:0000256" key="8">
    <source>
        <dbReference type="PIRNR" id="PIRNR016992"/>
    </source>
</evidence>
<evidence type="ECO:0000313" key="12">
    <source>
        <dbReference type="EMBL" id="KAI5070633.1"/>
    </source>
</evidence>
<dbReference type="InterPro" id="IPR013088">
    <property type="entry name" value="Znf_NHR/GATA"/>
</dbReference>
<dbReference type="Proteomes" id="UP000886520">
    <property type="component" value="Chromosome 14"/>
</dbReference>
<feature type="region of interest" description="Disordered" evidence="10">
    <location>
        <begin position="327"/>
        <end position="358"/>
    </location>
</feature>
<accession>A0A9D4UMH2</accession>
<evidence type="ECO:0000313" key="13">
    <source>
        <dbReference type="Proteomes" id="UP000886520"/>
    </source>
</evidence>
<evidence type="ECO:0000256" key="4">
    <source>
        <dbReference type="ARBA" id="ARBA00022771"/>
    </source>
</evidence>
<evidence type="ECO:0000259" key="11">
    <source>
        <dbReference type="PROSITE" id="PS50114"/>
    </source>
</evidence>
<dbReference type="InterPro" id="IPR000679">
    <property type="entry name" value="Znf_GATA"/>
</dbReference>
<dbReference type="InterPro" id="IPR016679">
    <property type="entry name" value="TF_GATA_pln"/>
</dbReference>
<organism evidence="12 13">
    <name type="scientific">Adiantum capillus-veneris</name>
    <name type="common">Maidenhair fern</name>
    <dbReference type="NCBI Taxonomy" id="13818"/>
    <lineage>
        <taxon>Eukaryota</taxon>
        <taxon>Viridiplantae</taxon>
        <taxon>Streptophyta</taxon>
        <taxon>Embryophyta</taxon>
        <taxon>Tracheophyta</taxon>
        <taxon>Polypodiopsida</taxon>
        <taxon>Polypodiidae</taxon>
        <taxon>Polypodiales</taxon>
        <taxon>Pteridineae</taxon>
        <taxon>Pteridaceae</taxon>
        <taxon>Vittarioideae</taxon>
        <taxon>Adiantum</taxon>
    </lineage>
</organism>
<proteinExistence type="inferred from homology"/>
<protein>
    <recommendedName>
        <fullName evidence="8">GATA transcription factor</fullName>
    </recommendedName>
</protein>
<keyword evidence="13" id="KW-1185">Reference proteome</keyword>
<evidence type="ECO:0000256" key="7">
    <source>
        <dbReference type="ARBA" id="ARBA00023242"/>
    </source>
</evidence>
<comment type="caution">
    <text evidence="12">The sequence shown here is derived from an EMBL/GenBank/DDBJ whole genome shotgun (WGS) entry which is preliminary data.</text>
</comment>
<dbReference type="Pfam" id="PF00320">
    <property type="entry name" value="GATA"/>
    <property type="match status" value="1"/>
</dbReference>
<sequence length="358" mass="39874">METLQSYEPDALLVDDLLDFSCGDIGGLSEEGDGCVASVCGEENDSNGCFKANPCVVRGSASTQEASASLYLPPEELAGELEWLSRFVEDSYRGADQSMPLVSSDQWFSSCSRKEEEEIGGSCRDQGSTWSTSSWLLMSKSGVFCQILDVGSSPLIETRPGESMTNGGAWDKRGRSKRSSRSGGRVWSLQTVLRKAPAQEEEDCQEEEEEEHSQASSLDYEPFYYDDYGAQQLPPKKKPKKERSNSNEEGRRCSHCQVQKTPQWRAGPLGPKTLCNACGVRYKSGRLLPEYRPAASPTFVNELHSNSHKKVLEMRVSKCRIIPHRHHLDQDDEQQHQDQEELSTSTCSQESIGSLHQQ</sequence>
<keyword evidence="8" id="KW-0804">Transcription</keyword>
<name>A0A9D4UMH2_ADICA</name>
<dbReference type="EMBL" id="JABFUD020000014">
    <property type="protein sequence ID" value="KAI5070633.1"/>
    <property type="molecule type" value="Genomic_DNA"/>
</dbReference>
<evidence type="ECO:0000256" key="9">
    <source>
        <dbReference type="PROSITE-ProRule" id="PRU00094"/>
    </source>
</evidence>
<comment type="similarity">
    <text evidence="2 8">Belongs to the type IV zinc-finger family. Class A subfamily.</text>
</comment>
<keyword evidence="8" id="KW-0238">DNA-binding</keyword>
<dbReference type="GO" id="GO:0030154">
    <property type="term" value="P:cell differentiation"/>
    <property type="evidence" value="ECO:0007669"/>
    <property type="project" value="TreeGrafter"/>
</dbReference>
<evidence type="ECO:0000256" key="5">
    <source>
        <dbReference type="ARBA" id="ARBA00022833"/>
    </source>
</evidence>
<evidence type="ECO:0000256" key="2">
    <source>
        <dbReference type="ARBA" id="ARBA00005694"/>
    </source>
</evidence>
<keyword evidence="8" id="KW-0805">Transcription regulation</keyword>
<evidence type="ECO:0000256" key="10">
    <source>
        <dbReference type="SAM" id="MobiDB-lite"/>
    </source>
</evidence>
<evidence type="ECO:0000256" key="1">
    <source>
        <dbReference type="ARBA" id="ARBA00004123"/>
    </source>
</evidence>
<dbReference type="SMART" id="SM00401">
    <property type="entry name" value="ZnF_GATA"/>
    <property type="match status" value="1"/>
</dbReference>
<dbReference type="GO" id="GO:0008270">
    <property type="term" value="F:zinc ion binding"/>
    <property type="evidence" value="ECO:0007669"/>
    <property type="project" value="UniProtKB-KW"/>
</dbReference>
<dbReference type="CDD" id="cd00202">
    <property type="entry name" value="ZnF_GATA"/>
    <property type="match status" value="1"/>
</dbReference>
<dbReference type="AlphaFoldDB" id="A0A9D4UMH2"/>
<comment type="function">
    <text evidence="8">Transcriptional activator that specifically binds 5'-GATA-3' or 5'-GAT-3' motifs within gene promoters.</text>
</comment>
<dbReference type="PIRSF" id="PIRSF016992">
    <property type="entry name" value="TF_GATA_plant"/>
    <property type="match status" value="1"/>
</dbReference>
<feature type="region of interest" description="Disordered" evidence="10">
    <location>
        <begin position="229"/>
        <end position="255"/>
    </location>
</feature>
<dbReference type="GO" id="GO:0043565">
    <property type="term" value="F:sequence-specific DNA binding"/>
    <property type="evidence" value="ECO:0007669"/>
    <property type="project" value="InterPro"/>
</dbReference>
<keyword evidence="6 8" id="KW-0010">Activator</keyword>
<dbReference type="PROSITE" id="PS00344">
    <property type="entry name" value="GATA_ZN_FINGER_1"/>
    <property type="match status" value="1"/>
</dbReference>
<gene>
    <name evidence="12" type="ORF">GOP47_0014976</name>
</gene>
<keyword evidence="4 9" id="KW-0863">Zinc-finger</keyword>
<feature type="compositionally biased region" description="Acidic residues" evidence="10">
    <location>
        <begin position="199"/>
        <end position="211"/>
    </location>
</feature>